<evidence type="ECO:0000313" key="2">
    <source>
        <dbReference type="Proteomes" id="UP001272515"/>
    </source>
</evidence>
<reference evidence="1 2" key="1">
    <citation type="submission" date="2023-10" db="EMBL/GenBank/DDBJ databases">
        <title>Veillonella sp. nov., isolated from a pig farm feces dump.</title>
        <authorList>
            <person name="Chang Y.-H."/>
        </authorList>
    </citation>
    <scope>NUCLEOTIDE SEQUENCE [LARGE SCALE GENOMIC DNA]</scope>
    <source>
        <strain evidence="1 2">YH-vei2233</strain>
    </source>
</reference>
<dbReference type="EMBL" id="JAWJZB010000002">
    <property type="protein sequence ID" value="MDV5087569.1"/>
    <property type="molecule type" value="Genomic_DNA"/>
</dbReference>
<organism evidence="1 2">
    <name type="scientific">Veillonella absiana</name>
    <dbReference type="NCBI Taxonomy" id="3079305"/>
    <lineage>
        <taxon>Bacteria</taxon>
        <taxon>Bacillati</taxon>
        <taxon>Bacillota</taxon>
        <taxon>Negativicutes</taxon>
        <taxon>Veillonellales</taxon>
        <taxon>Veillonellaceae</taxon>
        <taxon>Veillonella</taxon>
    </lineage>
</organism>
<keyword evidence="2" id="KW-1185">Reference proteome</keyword>
<dbReference type="Pfam" id="PF09148">
    <property type="entry name" value="DUF1934"/>
    <property type="match status" value="1"/>
</dbReference>
<comment type="caution">
    <text evidence="1">The sequence shown here is derived from an EMBL/GenBank/DDBJ whole genome shotgun (WGS) entry which is preliminary data.</text>
</comment>
<gene>
    <name evidence="1" type="ORF">RVY80_01705</name>
</gene>
<dbReference type="Proteomes" id="UP001272515">
    <property type="component" value="Unassembled WGS sequence"/>
</dbReference>
<dbReference type="Gene3D" id="2.40.128.20">
    <property type="match status" value="1"/>
</dbReference>
<sequence>MKRVLVSVKSVQRDMNGEDTVVELISPGSFYEKNGVQYVRYEESSVTGLDGVKTTIKIYPDSIVLMRTGAVNMRHQYIRGQEREAIYETPYGDMHMAVKTHELTMNFPEKGTSAEDGLVGFVHLGYDISIQGEWQFYNQLDIHVREDKEHGHERNPETRN</sequence>
<dbReference type="InterPro" id="IPR015231">
    <property type="entry name" value="DUF1934"/>
</dbReference>
<dbReference type="RefSeq" id="WP_295187344.1">
    <property type="nucleotide sequence ID" value="NZ_JAWJZA010000011.1"/>
</dbReference>
<protein>
    <submittedName>
        <fullName evidence="1">DUF1934 domain-containing protein</fullName>
    </submittedName>
</protein>
<accession>A0ABU3Z6N9</accession>
<dbReference type="SUPFAM" id="SSF50814">
    <property type="entry name" value="Lipocalins"/>
    <property type="match status" value="1"/>
</dbReference>
<name>A0ABU3Z6N9_9FIRM</name>
<proteinExistence type="predicted"/>
<dbReference type="InterPro" id="IPR012674">
    <property type="entry name" value="Calycin"/>
</dbReference>
<evidence type="ECO:0000313" key="1">
    <source>
        <dbReference type="EMBL" id="MDV5087569.1"/>
    </source>
</evidence>